<evidence type="ECO:0000313" key="4">
    <source>
        <dbReference type="EMBL" id="MCL6282319.1"/>
    </source>
</evidence>
<comment type="caution">
    <text evidence="4">The sequence shown here is derived from an EMBL/GenBank/DDBJ whole genome shotgun (WGS) entry which is preliminary data.</text>
</comment>
<dbReference type="InterPro" id="IPR051165">
    <property type="entry name" value="Multifunctional_ANK_Repeat"/>
</dbReference>
<keyword evidence="5" id="KW-1185">Reference proteome</keyword>
<keyword evidence="2 3" id="KW-0040">ANK repeat</keyword>
<dbReference type="PANTHER" id="PTHR24123">
    <property type="entry name" value="ANKYRIN REPEAT-CONTAINING"/>
    <property type="match status" value="1"/>
</dbReference>
<proteinExistence type="predicted"/>
<name>A0ABT0Q058_9RHOB</name>
<gene>
    <name evidence="4" type="ORF">M3P21_02160</name>
</gene>
<reference evidence="4" key="1">
    <citation type="submission" date="2022-05" db="EMBL/GenBank/DDBJ databases">
        <authorList>
            <person name="Park J.-S."/>
        </authorList>
    </citation>
    <scope>NUCLEOTIDE SEQUENCE</scope>
    <source>
        <strain evidence="4">2012CJ41-6</strain>
    </source>
</reference>
<dbReference type="SUPFAM" id="SSF48403">
    <property type="entry name" value="Ankyrin repeat"/>
    <property type="match status" value="1"/>
</dbReference>
<dbReference type="Pfam" id="PF12796">
    <property type="entry name" value="Ank_2"/>
    <property type="match status" value="1"/>
</dbReference>
<dbReference type="RefSeq" id="WP_249706437.1">
    <property type="nucleotide sequence ID" value="NZ_JAMFMB010000002.1"/>
</dbReference>
<sequence length="511" mass="55338">MTDPLDHHRRQAKRLKKACKAGDAHAIARVQTVLGEAPAVTHSAALHVIAREAGHDSWPKMKFSLETATMQRGARAEQLKLALFQGADWRVAQLLTDTPDLADDRFGLLCALYRVDAVRAWLDRDPGVVHQALQGPRRPILHLAFSRHIHAHPELERDMIAVAEALLAAGADVNDGYPLEPGSPHQLSALYGATGHADNMILAQWLLDHGADPNDGESLYHATELGHHKGLQMLLAAGADPRGTNALLRALDFNDHEAVRMLLDHGAQVEEFNDDPVGGEEPWVMPALHQAARRMCDGPVVDLLLDHGADRDRLYKGYSAYGFARVFGNTTLARAIEATGSAPHLTQAEQLLAQAADGVLPPGASLDAASLPDEYRILIRSILHLPGKLDHVKRLVALGLNPDTPDREGLTALQVAGWEGLRDMMRYLLTLSPDLGHLNGYGGGLVSTILHGADNHPHRGNRDHATCLTYALGAGAPLGRNLIEASSDPALTRIMEDWAATHPDQVTEKAP</sequence>
<evidence type="ECO:0000256" key="1">
    <source>
        <dbReference type="ARBA" id="ARBA00022737"/>
    </source>
</evidence>
<dbReference type="PROSITE" id="PS50088">
    <property type="entry name" value="ANK_REPEAT"/>
    <property type="match status" value="1"/>
</dbReference>
<dbReference type="InterPro" id="IPR036770">
    <property type="entry name" value="Ankyrin_rpt-contain_sf"/>
</dbReference>
<protein>
    <submittedName>
        <fullName evidence="4">Ankyrin repeat domain-containing protein</fullName>
    </submittedName>
</protein>
<dbReference type="PANTHER" id="PTHR24123:SF33">
    <property type="entry name" value="PROTEIN HOS4"/>
    <property type="match status" value="1"/>
</dbReference>
<organism evidence="4 5">
    <name type="scientific">Ruegeria spongiae</name>
    <dbReference type="NCBI Taxonomy" id="2942209"/>
    <lineage>
        <taxon>Bacteria</taxon>
        <taxon>Pseudomonadati</taxon>
        <taxon>Pseudomonadota</taxon>
        <taxon>Alphaproteobacteria</taxon>
        <taxon>Rhodobacterales</taxon>
        <taxon>Roseobacteraceae</taxon>
        <taxon>Ruegeria</taxon>
    </lineage>
</organism>
<dbReference type="SMART" id="SM00248">
    <property type="entry name" value="ANK"/>
    <property type="match status" value="5"/>
</dbReference>
<feature type="repeat" description="ANK" evidence="3">
    <location>
        <begin position="242"/>
        <end position="274"/>
    </location>
</feature>
<dbReference type="InterPro" id="IPR002110">
    <property type="entry name" value="Ankyrin_rpt"/>
</dbReference>
<dbReference type="EMBL" id="JAMFMB010000002">
    <property type="protein sequence ID" value="MCL6282319.1"/>
    <property type="molecule type" value="Genomic_DNA"/>
</dbReference>
<keyword evidence="1" id="KW-0677">Repeat</keyword>
<dbReference type="Gene3D" id="1.25.40.20">
    <property type="entry name" value="Ankyrin repeat-containing domain"/>
    <property type="match status" value="3"/>
</dbReference>
<accession>A0ABT0Q058</accession>
<evidence type="ECO:0000256" key="3">
    <source>
        <dbReference type="PROSITE-ProRule" id="PRU00023"/>
    </source>
</evidence>
<evidence type="ECO:0000313" key="5">
    <source>
        <dbReference type="Proteomes" id="UP001203880"/>
    </source>
</evidence>
<dbReference type="Proteomes" id="UP001203880">
    <property type="component" value="Unassembled WGS sequence"/>
</dbReference>
<evidence type="ECO:0000256" key="2">
    <source>
        <dbReference type="ARBA" id="ARBA00023043"/>
    </source>
</evidence>